<feature type="signal peptide" evidence="1">
    <location>
        <begin position="1"/>
        <end position="25"/>
    </location>
</feature>
<dbReference type="OrthoDB" id="9991965at2759"/>
<reference evidence="5" key="1">
    <citation type="submission" date="2021-02" db="EMBL/GenBank/DDBJ databases">
        <authorList>
            <person name="Nowell W R."/>
        </authorList>
    </citation>
    <scope>NUCLEOTIDE SEQUENCE</scope>
</reference>
<dbReference type="EMBL" id="CAJOBD010000414">
    <property type="protein sequence ID" value="CAF3664073.1"/>
    <property type="molecule type" value="Genomic_DNA"/>
</dbReference>
<dbReference type="Proteomes" id="UP000663870">
    <property type="component" value="Unassembled WGS sequence"/>
</dbReference>
<dbReference type="Proteomes" id="UP000663823">
    <property type="component" value="Unassembled WGS sequence"/>
</dbReference>
<dbReference type="Proteomes" id="UP000663836">
    <property type="component" value="Unassembled WGS sequence"/>
</dbReference>
<dbReference type="EMBL" id="CAJNOL010000102">
    <property type="protein sequence ID" value="CAF0846478.1"/>
    <property type="molecule type" value="Genomic_DNA"/>
</dbReference>
<gene>
    <name evidence="10" type="ORF">FNK824_LOCUS8862</name>
    <name evidence="9" type="ORF">JBS370_LOCUS7096</name>
    <name evidence="5" type="ORF">JXQ802_LOCUS6410</name>
    <name evidence="6" type="ORF">JXQ802_LOCUS6464</name>
    <name evidence="8" type="ORF">OTI717_LOCUS6193</name>
    <name evidence="4" type="ORF">PYM288_LOCUS4502</name>
    <name evidence="3" type="ORF">RFH988_LOCUS2804</name>
    <name evidence="7" type="ORF">SEV965_LOCUS5216</name>
    <name evidence="2" type="ORF">ZHD862_LOCUS1236</name>
</gene>
<dbReference type="EMBL" id="CAJOAX010000425">
    <property type="protein sequence ID" value="CAF3588714.1"/>
    <property type="molecule type" value="Genomic_DNA"/>
</dbReference>
<dbReference type="EMBL" id="CAJOBE010000893">
    <property type="protein sequence ID" value="CAF3696399.1"/>
    <property type="molecule type" value="Genomic_DNA"/>
</dbReference>
<keyword evidence="1" id="KW-0732">Signal</keyword>
<evidence type="ECO:0000313" key="5">
    <source>
        <dbReference type="EMBL" id="CAF0845396.1"/>
    </source>
</evidence>
<evidence type="ECO:0000313" key="7">
    <source>
        <dbReference type="EMBL" id="CAF0892631.1"/>
    </source>
</evidence>
<sequence>MMHSFRQQLITYFSIWFLFICIVQSSQQNAEEHHVNEKTNSHDRPINADHLQKLKQILTRRSFYDPAFGDSWSKYLEKKRELFDPAYGDWANSFKRSNE</sequence>
<dbReference type="Proteomes" id="UP000663864">
    <property type="component" value="Unassembled WGS sequence"/>
</dbReference>
<evidence type="ECO:0000256" key="1">
    <source>
        <dbReference type="SAM" id="SignalP"/>
    </source>
</evidence>
<evidence type="ECO:0000313" key="3">
    <source>
        <dbReference type="EMBL" id="CAF0779306.1"/>
    </source>
</evidence>
<dbReference type="Proteomes" id="UP000663854">
    <property type="component" value="Unassembled WGS sequence"/>
</dbReference>
<organism evidence="5 11">
    <name type="scientific">Rotaria sordida</name>
    <dbReference type="NCBI Taxonomy" id="392033"/>
    <lineage>
        <taxon>Eukaryota</taxon>
        <taxon>Metazoa</taxon>
        <taxon>Spiralia</taxon>
        <taxon>Gnathifera</taxon>
        <taxon>Rotifera</taxon>
        <taxon>Eurotatoria</taxon>
        <taxon>Bdelloidea</taxon>
        <taxon>Philodinida</taxon>
        <taxon>Philodinidae</taxon>
        <taxon>Rotaria</taxon>
    </lineage>
</organism>
<proteinExistence type="predicted"/>
<evidence type="ECO:0000313" key="10">
    <source>
        <dbReference type="EMBL" id="CAF3696399.1"/>
    </source>
</evidence>
<evidence type="ECO:0000313" key="11">
    <source>
        <dbReference type="Proteomes" id="UP000663870"/>
    </source>
</evidence>
<feature type="chain" id="PRO_5035598436" evidence="1">
    <location>
        <begin position="26"/>
        <end position="99"/>
    </location>
</feature>
<evidence type="ECO:0000313" key="4">
    <source>
        <dbReference type="EMBL" id="CAF0798820.1"/>
    </source>
</evidence>
<dbReference type="EMBL" id="CAJNOH010000041">
    <property type="protein sequence ID" value="CAF0798820.1"/>
    <property type="molecule type" value="Genomic_DNA"/>
</dbReference>
<evidence type="ECO:0000313" key="9">
    <source>
        <dbReference type="EMBL" id="CAF3664073.1"/>
    </source>
</evidence>
<evidence type="ECO:0000313" key="8">
    <source>
        <dbReference type="EMBL" id="CAF3588714.1"/>
    </source>
</evidence>
<evidence type="ECO:0000313" key="2">
    <source>
        <dbReference type="EMBL" id="CAF0778206.1"/>
    </source>
</evidence>
<dbReference type="EMBL" id="CAJNOU010000157">
    <property type="protein sequence ID" value="CAF0892631.1"/>
    <property type="molecule type" value="Genomic_DNA"/>
</dbReference>
<dbReference type="EMBL" id="CAJNOL010000101">
    <property type="protein sequence ID" value="CAF0845396.1"/>
    <property type="molecule type" value="Genomic_DNA"/>
</dbReference>
<dbReference type="EMBL" id="CAJNOT010000021">
    <property type="protein sequence ID" value="CAF0778206.1"/>
    <property type="molecule type" value="Genomic_DNA"/>
</dbReference>
<dbReference type="Proteomes" id="UP000663889">
    <property type="component" value="Unassembled WGS sequence"/>
</dbReference>
<dbReference type="Proteomes" id="UP000663882">
    <property type="component" value="Unassembled WGS sequence"/>
</dbReference>
<dbReference type="EMBL" id="CAJNOO010000062">
    <property type="protein sequence ID" value="CAF0779306.1"/>
    <property type="molecule type" value="Genomic_DNA"/>
</dbReference>
<dbReference type="Proteomes" id="UP000663874">
    <property type="component" value="Unassembled WGS sequence"/>
</dbReference>
<name>A0A813VUW4_9BILA</name>
<comment type="caution">
    <text evidence="5">The sequence shown here is derived from an EMBL/GenBank/DDBJ whole genome shotgun (WGS) entry which is preliminary data.</text>
</comment>
<evidence type="ECO:0000313" key="6">
    <source>
        <dbReference type="EMBL" id="CAF0846478.1"/>
    </source>
</evidence>
<keyword evidence="11" id="KW-1185">Reference proteome</keyword>
<dbReference type="AlphaFoldDB" id="A0A813VUW4"/>
<accession>A0A813VUW4</accession>
<protein>
    <submittedName>
        <fullName evidence="5">Uncharacterized protein</fullName>
    </submittedName>
</protein>